<comment type="caution">
    <text evidence="1">The sequence shown here is derived from an EMBL/GenBank/DDBJ whole genome shotgun (WGS) entry which is preliminary data.</text>
</comment>
<dbReference type="AlphaFoldDB" id="A0AAV2BZL8"/>
<proteinExistence type="predicted"/>
<sequence length="76" mass="8766">DISRRFPFQKLKKYNMSQNIIEIYDSSSDEEFELPSLEILFPLISAEAKVKGDTKKDYLRLLPIQVPEISSATTTK</sequence>
<name>A0AAV2BZL8_9ARAC</name>
<evidence type="ECO:0000313" key="1">
    <source>
        <dbReference type="EMBL" id="CAL1301337.1"/>
    </source>
</evidence>
<feature type="non-terminal residue" evidence="1">
    <location>
        <position position="1"/>
    </location>
</feature>
<dbReference type="Proteomes" id="UP001497382">
    <property type="component" value="Unassembled WGS sequence"/>
</dbReference>
<gene>
    <name evidence="1" type="ORF">LARSCL_LOCUS22452</name>
</gene>
<dbReference type="EMBL" id="CAXIEN010000656">
    <property type="protein sequence ID" value="CAL1301337.1"/>
    <property type="molecule type" value="Genomic_DNA"/>
</dbReference>
<protein>
    <submittedName>
        <fullName evidence="1">Uncharacterized protein</fullName>
    </submittedName>
</protein>
<reference evidence="1 2" key="1">
    <citation type="submission" date="2024-04" db="EMBL/GenBank/DDBJ databases">
        <authorList>
            <person name="Rising A."/>
            <person name="Reimegard J."/>
            <person name="Sonavane S."/>
            <person name="Akerstrom W."/>
            <person name="Nylinder S."/>
            <person name="Hedman E."/>
            <person name="Kallberg Y."/>
        </authorList>
    </citation>
    <scope>NUCLEOTIDE SEQUENCE [LARGE SCALE GENOMIC DNA]</scope>
</reference>
<evidence type="ECO:0000313" key="2">
    <source>
        <dbReference type="Proteomes" id="UP001497382"/>
    </source>
</evidence>
<accession>A0AAV2BZL8</accession>
<keyword evidence="2" id="KW-1185">Reference proteome</keyword>
<organism evidence="1 2">
    <name type="scientific">Larinioides sclopetarius</name>
    <dbReference type="NCBI Taxonomy" id="280406"/>
    <lineage>
        <taxon>Eukaryota</taxon>
        <taxon>Metazoa</taxon>
        <taxon>Ecdysozoa</taxon>
        <taxon>Arthropoda</taxon>
        <taxon>Chelicerata</taxon>
        <taxon>Arachnida</taxon>
        <taxon>Araneae</taxon>
        <taxon>Araneomorphae</taxon>
        <taxon>Entelegynae</taxon>
        <taxon>Araneoidea</taxon>
        <taxon>Araneidae</taxon>
        <taxon>Larinioides</taxon>
    </lineage>
</organism>